<protein>
    <submittedName>
        <fullName evidence="2">Uncharacterized protein</fullName>
    </submittedName>
</protein>
<name>A0A8J2KPA7_9HEXA</name>
<feature type="transmembrane region" description="Helical" evidence="1">
    <location>
        <begin position="238"/>
        <end position="255"/>
    </location>
</feature>
<organism evidence="2 3">
    <name type="scientific">Allacma fusca</name>
    <dbReference type="NCBI Taxonomy" id="39272"/>
    <lineage>
        <taxon>Eukaryota</taxon>
        <taxon>Metazoa</taxon>
        <taxon>Ecdysozoa</taxon>
        <taxon>Arthropoda</taxon>
        <taxon>Hexapoda</taxon>
        <taxon>Collembola</taxon>
        <taxon>Symphypleona</taxon>
        <taxon>Sminthuridae</taxon>
        <taxon>Allacma</taxon>
    </lineage>
</organism>
<keyword evidence="3" id="KW-1185">Reference proteome</keyword>
<evidence type="ECO:0000256" key="1">
    <source>
        <dbReference type="SAM" id="Phobius"/>
    </source>
</evidence>
<keyword evidence="1" id="KW-0472">Membrane</keyword>
<evidence type="ECO:0000313" key="2">
    <source>
        <dbReference type="EMBL" id="CAG7818715.1"/>
    </source>
</evidence>
<gene>
    <name evidence="2" type="ORF">AFUS01_LOCUS29199</name>
</gene>
<evidence type="ECO:0000313" key="3">
    <source>
        <dbReference type="Proteomes" id="UP000708208"/>
    </source>
</evidence>
<keyword evidence="1" id="KW-1133">Transmembrane helix</keyword>
<accession>A0A8J2KPA7</accession>
<keyword evidence="1" id="KW-0812">Transmembrane</keyword>
<dbReference type="Proteomes" id="UP000708208">
    <property type="component" value="Unassembled WGS sequence"/>
</dbReference>
<proteinExistence type="predicted"/>
<comment type="caution">
    <text evidence="2">The sequence shown here is derived from an EMBL/GenBank/DDBJ whole genome shotgun (WGS) entry which is preliminary data.</text>
</comment>
<reference evidence="2" key="1">
    <citation type="submission" date="2021-06" db="EMBL/GenBank/DDBJ databases">
        <authorList>
            <person name="Hodson N. C."/>
            <person name="Mongue J. A."/>
            <person name="Jaron S. K."/>
        </authorList>
    </citation>
    <scope>NUCLEOTIDE SEQUENCE</scope>
</reference>
<feature type="transmembrane region" description="Helical" evidence="1">
    <location>
        <begin position="290"/>
        <end position="308"/>
    </location>
</feature>
<sequence length="382" mass="44341">MSLPPTLVAKSKTEMIIFDHMDTIKCQLFTTGLCHLPFNPATKFSYLPCLEAVFESNNVKSLHKVCKFDCLDDSKPRMTRLTNTKISVAHLPLDGSVLRCPSKDYPLPNNTRGIGNLEIEMTCLCTLRVHNKLYAEPIFPCDNTHLIKAQVIHSIPSQWTRMENLIISDDKRSWNRPEFTNLSFVFNSEWKHNISNMDFTVSSSINDTFESWRNSLNDIEWTNVPDWLQGEVSSTSPLIIIWLTICTLLLAFLMYENTRKSTFIGMLATRIKSTEGYTSHYCHLPTYLEAFIWLILFGMILLIFPKIYRYFKDQIKWRIHSRRWEAEERQRQQRAQEAIRLTEPLRFGDAELVLHETPRPTPLVTQKMAKSKKIQSNSSVAV</sequence>
<dbReference type="EMBL" id="CAJVCH010428673">
    <property type="protein sequence ID" value="CAG7818715.1"/>
    <property type="molecule type" value="Genomic_DNA"/>
</dbReference>
<dbReference type="AlphaFoldDB" id="A0A8J2KPA7"/>